<dbReference type="Gene3D" id="2.40.30.200">
    <property type="match status" value="1"/>
</dbReference>
<accession>A0A9D2I240</accession>
<evidence type="ECO:0008006" key="3">
    <source>
        <dbReference type="Google" id="ProtNLM"/>
    </source>
</evidence>
<protein>
    <recommendedName>
        <fullName evidence="3">Phage tail protein</fullName>
    </recommendedName>
</protein>
<reference evidence="1" key="1">
    <citation type="journal article" date="2021" name="PeerJ">
        <title>Extensive microbial diversity within the chicken gut microbiome revealed by metagenomics and culture.</title>
        <authorList>
            <person name="Gilroy R."/>
            <person name="Ravi A."/>
            <person name="Getino M."/>
            <person name="Pursley I."/>
            <person name="Horton D.L."/>
            <person name="Alikhan N.F."/>
            <person name="Baker D."/>
            <person name="Gharbi K."/>
            <person name="Hall N."/>
            <person name="Watson M."/>
            <person name="Adriaenssens E.M."/>
            <person name="Foster-Nyarko E."/>
            <person name="Jarju S."/>
            <person name="Secka A."/>
            <person name="Antonio M."/>
            <person name="Oren A."/>
            <person name="Chaudhuri R.R."/>
            <person name="La Ragione R."/>
            <person name="Hildebrand F."/>
            <person name="Pallen M.J."/>
        </authorList>
    </citation>
    <scope>NUCLEOTIDE SEQUENCE</scope>
    <source>
        <strain evidence="1">CHK171-505</strain>
    </source>
</reference>
<organism evidence="1 2">
    <name type="scientific">Candidatus Jeotgalibaca merdavium</name>
    <dbReference type="NCBI Taxonomy" id="2838627"/>
    <lineage>
        <taxon>Bacteria</taxon>
        <taxon>Bacillati</taxon>
        <taxon>Bacillota</taxon>
        <taxon>Bacilli</taxon>
        <taxon>Lactobacillales</taxon>
        <taxon>Carnobacteriaceae</taxon>
        <taxon>Jeotgalibaca</taxon>
    </lineage>
</organism>
<sequence length="234" mass="26752">MSGFSINGKHINDVFPTLKLVERSTPPPNDFPIKESVVGMQGDYDFTIALFGERLFENRELTYVFNGKETNEIARNMNRRMLENWLLSGSYMPLYDDKEPFYYYLARCVSVTLGNDNGIAKTPYTIKFDAYPFKIKIAEENSLKWDDYDITDYYQPHIFSISGSKILKIMNIGSAGVAPKIILNAPMTIQKNNLIFNLSAGSYTVDDFRFEVGMNTFTVTGNGTIAFEWRKEVI</sequence>
<dbReference type="AlphaFoldDB" id="A0A9D2I240"/>
<dbReference type="Proteomes" id="UP000886856">
    <property type="component" value="Unassembled WGS sequence"/>
</dbReference>
<comment type="caution">
    <text evidence="1">The sequence shown here is derived from an EMBL/GenBank/DDBJ whole genome shotgun (WGS) entry which is preliminary data.</text>
</comment>
<reference evidence="1" key="2">
    <citation type="submission" date="2021-04" db="EMBL/GenBank/DDBJ databases">
        <authorList>
            <person name="Gilroy R."/>
        </authorList>
    </citation>
    <scope>NUCLEOTIDE SEQUENCE</scope>
    <source>
        <strain evidence="1">CHK171-505</strain>
    </source>
</reference>
<proteinExistence type="predicted"/>
<name>A0A9D2I240_9LACT</name>
<gene>
    <name evidence="1" type="ORF">H9948_08725</name>
</gene>
<dbReference type="EMBL" id="DWYW01000200">
    <property type="protein sequence ID" value="HJA90857.1"/>
    <property type="molecule type" value="Genomic_DNA"/>
</dbReference>
<evidence type="ECO:0000313" key="2">
    <source>
        <dbReference type="Proteomes" id="UP000886856"/>
    </source>
</evidence>
<evidence type="ECO:0000313" key="1">
    <source>
        <dbReference type="EMBL" id="HJA90857.1"/>
    </source>
</evidence>